<sequence length="207" mass="24132">MVIADKIPQKIARVRKPKEIPDALVYEIIDGRKLYYKGYKEVLSKKKKIEDIMGSSGLQSFIIQYLLGILYRNISLNQYYFLTNEIGTHIDHKTNLSGDIYIIEKKNLPPSKINTQYIDVPPKIAIEVDIRIDLSDEKDFDYTFTKTNKLLAFGTEKVIWIFTKTQKVVIATKDEDWIVRDWNKDIELLDVHIFNIGNYLKEQGVTL</sequence>
<dbReference type="RefSeq" id="WP_323248217.1">
    <property type="nucleotide sequence ID" value="NZ_JAYFUL010000009.1"/>
</dbReference>
<keyword evidence="1" id="KW-0255">Endonuclease</keyword>
<organism evidence="1 2">
    <name type="scientific">Arcicella aquatica</name>
    <dbReference type="NCBI Taxonomy" id="217141"/>
    <lineage>
        <taxon>Bacteria</taxon>
        <taxon>Pseudomonadati</taxon>
        <taxon>Bacteroidota</taxon>
        <taxon>Cytophagia</taxon>
        <taxon>Cytophagales</taxon>
        <taxon>Flectobacillaceae</taxon>
        <taxon>Arcicella</taxon>
    </lineage>
</organism>
<reference evidence="1 2" key="1">
    <citation type="submission" date="2023-12" db="EMBL/GenBank/DDBJ databases">
        <title>Novel species of the genus Arcicella isolated from rivers.</title>
        <authorList>
            <person name="Lu H."/>
        </authorList>
    </citation>
    <scope>NUCLEOTIDE SEQUENCE [LARGE SCALE GENOMIC DNA]</scope>
    <source>
        <strain evidence="1 2">LMG 21963</strain>
    </source>
</reference>
<keyword evidence="2" id="KW-1185">Reference proteome</keyword>
<comment type="caution">
    <text evidence="1">The sequence shown here is derived from an EMBL/GenBank/DDBJ whole genome shotgun (WGS) entry which is preliminary data.</text>
</comment>
<dbReference type="GO" id="GO:0004519">
    <property type="term" value="F:endonuclease activity"/>
    <property type="evidence" value="ECO:0007669"/>
    <property type="project" value="UniProtKB-KW"/>
</dbReference>
<evidence type="ECO:0000313" key="2">
    <source>
        <dbReference type="Proteomes" id="UP001304671"/>
    </source>
</evidence>
<dbReference type="EMBL" id="JAYFUL010000009">
    <property type="protein sequence ID" value="MEA5257683.1"/>
    <property type="molecule type" value="Genomic_DNA"/>
</dbReference>
<dbReference type="InterPro" id="IPR012296">
    <property type="entry name" value="Nuclease_put_TT1808"/>
</dbReference>
<proteinExistence type="predicted"/>
<keyword evidence="1" id="KW-0378">Hydrolase</keyword>
<dbReference type="Proteomes" id="UP001304671">
    <property type="component" value="Unassembled WGS sequence"/>
</dbReference>
<protein>
    <submittedName>
        <fullName evidence="1">Uma2 family endonuclease</fullName>
    </submittedName>
</protein>
<name>A0ABU5QKV2_9BACT</name>
<keyword evidence="1" id="KW-0540">Nuclease</keyword>
<gene>
    <name evidence="1" type="ORF">VB264_07800</name>
</gene>
<accession>A0ABU5QKV2</accession>
<dbReference type="Gene3D" id="3.90.1570.10">
    <property type="entry name" value="tt1808, chain A"/>
    <property type="match status" value="1"/>
</dbReference>
<evidence type="ECO:0000313" key="1">
    <source>
        <dbReference type="EMBL" id="MEA5257683.1"/>
    </source>
</evidence>